<dbReference type="GO" id="GO:0003700">
    <property type="term" value="F:DNA-binding transcription factor activity"/>
    <property type="evidence" value="ECO:0007669"/>
    <property type="project" value="InterPro"/>
</dbReference>
<evidence type="ECO:0000256" key="2">
    <source>
        <dbReference type="ARBA" id="ARBA00023015"/>
    </source>
</evidence>
<name>A0A4D4KIZ0_9ACTN</name>
<dbReference type="AlphaFoldDB" id="A0A4D4KIZ0"/>
<evidence type="ECO:0000256" key="4">
    <source>
        <dbReference type="ARBA" id="ARBA00023163"/>
    </source>
</evidence>
<dbReference type="GO" id="GO:0016747">
    <property type="term" value="F:acyltransferase activity, transferring groups other than amino-acyl groups"/>
    <property type="evidence" value="ECO:0007669"/>
    <property type="project" value="InterPro"/>
</dbReference>
<dbReference type="SMART" id="SM00345">
    <property type="entry name" value="HTH_GNTR"/>
    <property type="match status" value="1"/>
</dbReference>
<evidence type="ECO:0000256" key="3">
    <source>
        <dbReference type="ARBA" id="ARBA00023125"/>
    </source>
</evidence>
<keyword evidence="4" id="KW-0804">Transcription</keyword>
<dbReference type="CDD" id="cd07377">
    <property type="entry name" value="WHTH_GntR"/>
    <property type="match status" value="1"/>
</dbReference>
<dbReference type="InterPro" id="IPR000182">
    <property type="entry name" value="GNAT_dom"/>
</dbReference>
<dbReference type="Pfam" id="PF00392">
    <property type="entry name" value="GntR"/>
    <property type="match status" value="1"/>
</dbReference>
<keyword evidence="3" id="KW-0238">DNA-binding</keyword>
<proteinExistence type="inferred from homology"/>
<evidence type="ECO:0000259" key="7">
    <source>
        <dbReference type="PROSITE" id="PS50949"/>
    </source>
</evidence>
<dbReference type="InterPro" id="IPR036390">
    <property type="entry name" value="WH_DNA-bd_sf"/>
</dbReference>
<dbReference type="EMBL" id="BJHV01000002">
    <property type="protein sequence ID" value="GDY49141.1"/>
    <property type="molecule type" value="Genomic_DNA"/>
</dbReference>
<evidence type="ECO:0000259" key="8">
    <source>
        <dbReference type="PROSITE" id="PS51186"/>
    </source>
</evidence>
<evidence type="ECO:0008006" key="11">
    <source>
        <dbReference type="Google" id="ProtNLM"/>
    </source>
</evidence>
<evidence type="ECO:0000256" key="6">
    <source>
        <dbReference type="ARBA" id="ARBA00038502"/>
    </source>
</evidence>
<dbReference type="Pfam" id="PF13302">
    <property type="entry name" value="Acetyltransf_3"/>
    <property type="match status" value="1"/>
</dbReference>
<keyword evidence="1" id="KW-0808">Transferase</keyword>
<dbReference type="PANTHER" id="PTHR43792:SF8">
    <property type="entry name" value="[RIBOSOMAL PROTEIN US5]-ALANINE N-ACETYLTRANSFERASE"/>
    <property type="match status" value="1"/>
</dbReference>
<dbReference type="GO" id="GO:0003677">
    <property type="term" value="F:DNA binding"/>
    <property type="evidence" value="ECO:0007669"/>
    <property type="project" value="UniProtKB-KW"/>
</dbReference>
<organism evidence="9 10">
    <name type="scientific">Streptomyces antimycoticus</name>
    <dbReference type="NCBI Taxonomy" id="68175"/>
    <lineage>
        <taxon>Bacteria</taxon>
        <taxon>Bacillati</taxon>
        <taxon>Actinomycetota</taxon>
        <taxon>Actinomycetes</taxon>
        <taxon>Kitasatosporales</taxon>
        <taxon>Streptomycetaceae</taxon>
        <taxon>Streptomyces</taxon>
        <taxon>Streptomyces violaceusniger group</taxon>
    </lineage>
</organism>
<feature type="domain" description="N-acetyltransferase" evidence="8">
    <location>
        <begin position="83"/>
        <end position="247"/>
    </location>
</feature>
<evidence type="ECO:0000313" key="10">
    <source>
        <dbReference type="Proteomes" id="UP000299290"/>
    </source>
</evidence>
<keyword evidence="5" id="KW-0012">Acyltransferase</keyword>
<gene>
    <name evidence="9" type="ORF">SANT12839_100230</name>
</gene>
<evidence type="ECO:0000256" key="5">
    <source>
        <dbReference type="ARBA" id="ARBA00023315"/>
    </source>
</evidence>
<dbReference type="Gene3D" id="3.40.630.30">
    <property type="match status" value="1"/>
</dbReference>
<dbReference type="InterPro" id="IPR051531">
    <property type="entry name" value="N-acetyltransferase"/>
</dbReference>
<dbReference type="Proteomes" id="UP000299290">
    <property type="component" value="Unassembled WGS sequence"/>
</dbReference>
<dbReference type="Gene3D" id="1.10.10.10">
    <property type="entry name" value="Winged helix-like DNA-binding domain superfamily/Winged helix DNA-binding domain"/>
    <property type="match status" value="1"/>
</dbReference>
<feature type="domain" description="HTH gntR-type" evidence="7">
    <location>
        <begin position="2"/>
        <end position="70"/>
    </location>
</feature>
<dbReference type="SUPFAM" id="SSF46785">
    <property type="entry name" value="Winged helix' DNA-binding domain"/>
    <property type="match status" value="1"/>
</dbReference>
<dbReference type="PANTHER" id="PTHR43792">
    <property type="entry name" value="GNAT FAMILY, PUTATIVE (AFU_ORTHOLOGUE AFUA_3G00765)-RELATED-RELATED"/>
    <property type="match status" value="1"/>
</dbReference>
<evidence type="ECO:0000313" key="9">
    <source>
        <dbReference type="EMBL" id="GDY49141.1"/>
    </source>
</evidence>
<dbReference type="InterPro" id="IPR016181">
    <property type="entry name" value="Acyl_CoA_acyltransferase"/>
</dbReference>
<keyword evidence="10" id="KW-1185">Reference proteome</keyword>
<evidence type="ECO:0000256" key="1">
    <source>
        <dbReference type="ARBA" id="ARBA00022679"/>
    </source>
</evidence>
<accession>A0A4D4KIZ0</accession>
<dbReference type="SUPFAM" id="SSF55729">
    <property type="entry name" value="Acyl-CoA N-acyltransferases (Nat)"/>
    <property type="match status" value="1"/>
</dbReference>
<protein>
    <recommendedName>
        <fullName evidence="11">N-acetyltransferase</fullName>
    </recommendedName>
</protein>
<dbReference type="PROSITE" id="PS50949">
    <property type="entry name" value="HTH_GNTR"/>
    <property type="match status" value="1"/>
</dbReference>
<dbReference type="PROSITE" id="PS51186">
    <property type="entry name" value="GNAT"/>
    <property type="match status" value="1"/>
</dbReference>
<dbReference type="InterPro" id="IPR036388">
    <property type="entry name" value="WH-like_DNA-bd_sf"/>
</dbReference>
<keyword evidence="2" id="KW-0805">Transcription regulation</keyword>
<comment type="caution">
    <text evidence="9">The sequence shown here is derived from an EMBL/GenBank/DDBJ whole genome shotgun (WGS) entry which is preliminary data.</text>
</comment>
<dbReference type="InterPro" id="IPR000524">
    <property type="entry name" value="Tscrpt_reg_HTH_GntR"/>
</dbReference>
<comment type="similarity">
    <text evidence="6">Belongs to the acetyltransferase family. RimJ subfamily.</text>
</comment>
<dbReference type="RefSeq" id="WP_137970509.1">
    <property type="nucleotide sequence ID" value="NZ_BJHV01000002.1"/>
</dbReference>
<reference evidence="9 10" key="1">
    <citation type="journal article" date="2020" name="Int. J. Syst. Evol. Microbiol.">
        <title>Reclassification of Streptomyces castelarensis and Streptomyces sporoclivatus as later heterotypic synonyms of Streptomyces antimycoticus.</title>
        <authorList>
            <person name="Komaki H."/>
            <person name="Tamura T."/>
        </authorList>
    </citation>
    <scope>NUCLEOTIDE SEQUENCE [LARGE SCALE GENOMIC DNA]</scope>
    <source>
        <strain evidence="9 10">NBRC 12839</strain>
    </source>
</reference>
<sequence>MAPKWQKLADRLASQIRRGDLTPGQQLPHIRDLVAAGEGSKTTVHAAYKALEAEGLVTSSRGHGTVVRPQLPIKQLRIVGDQVVLREFTRDDVDAVLAIIGDDTVTTWLSFDSRDRAQAVAMIDGTIERARHEPRTEFYLGVTNHDDNRVLGFVRIGLSGVQAGKLGYAIAAAEWGRGYATDAARTLIGYAFTELGLHRISAAIGPENAASIAMMEKLGFTREGVLRDHVFTNGSWRDSVLYSLLEHEWQPQSGGGGR</sequence>